<evidence type="ECO:0000313" key="1">
    <source>
        <dbReference type="EMBL" id="KAF0038196.1"/>
    </source>
</evidence>
<evidence type="ECO:0000313" key="2">
    <source>
        <dbReference type="Proteomes" id="UP000438429"/>
    </source>
</evidence>
<protein>
    <submittedName>
        <fullName evidence="1">Uncharacterized protein</fullName>
    </submittedName>
</protein>
<dbReference type="AlphaFoldDB" id="A0A6A4SSM6"/>
<reference evidence="1 2" key="1">
    <citation type="submission" date="2019-06" db="EMBL/GenBank/DDBJ databases">
        <title>Draft genomes of female and male turbot (Scophthalmus maximus).</title>
        <authorList>
            <person name="Xu H."/>
            <person name="Xu X.-W."/>
            <person name="Shao C."/>
            <person name="Chen S."/>
        </authorList>
    </citation>
    <scope>NUCLEOTIDE SEQUENCE [LARGE SCALE GENOMIC DNA]</scope>
    <source>
        <strain evidence="1">Ysfricsl-2016a</strain>
        <tissue evidence="1">Blood</tissue>
    </source>
</reference>
<sequence length="103" mass="11391">MNSSGRLRSTDAEQLSPGRSILSLHSGPYENFNKNLTASKSCTLAKFPLRLLLNESVSSSSSPPPQLRRHLVHLILEWAELVQGARQDGEVFEQLRAQMSASD</sequence>
<organism evidence="1 2">
    <name type="scientific">Scophthalmus maximus</name>
    <name type="common">Turbot</name>
    <name type="synonym">Psetta maxima</name>
    <dbReference type="NCBI Taxonomy" id="52904"/>
    <lineage>
        <taxon>Eukaryota</taxon>
        <taxon>Metazoa</taxon>
        <taxon>Chordata</taxon>
        <taxon>Craniata</taxon>
        <taxon>Vertebrata</taxon>
        <taxon>Euteleostomi</taxon>
        <taxon>Actinopterygii</taxon>
        <taxon>Neopterygii</taxon>
        <taxon>Teleostei</taxon>
        <taxon>Neoteleostei</taxon>
        <taxon>Acanthomorphata</taxon>
        <taxon>Carangaria</taxon>
        <taxon>Pleuronectiformes</taxon>
        <taxon>Pleuronectoidei</taxon>
        <taxon>Scophthalmidae</taxon>
        <taxon>Scophthalmus</taxon>
    </lineage>
</organism>
<proteinExistence type="predicted"/>
<dbReference type="EMBL" id="VEVO01000008">
    <property type="protein sequence ID" value="KAF0038196.1"/>
    <property type="molecule type" value="Genomic_DNA"/>
</dbReference>
<comment type="caution">
    <text evidence="1">The sequence shown here is derived from an EMBL/GenBank/DDBJ whole genome shotgun (WGS) entry which is preliminary data.</text>
</comment>
<gene>
    <name evidence="1" type="ORF">F2P81_008680</name>
</gene>
<accession>A0A6A4SSM6</accession>
<dbReference type="Proteomes" id="UP000438429">
    <property type="component" value="Unassembled WGS sequence"/>
</dbReference>
<name>A0A6A4SSM6_SCOMX</name>